<evidence type="ECO:0000256" key="1">
    <source>
        <dbReference type="SAM" id="Phobius"/>
    </source>
</evidence>
<gene>
    <name evidence="2" type="ORF">EVI01_14310</name>
</gene>
<keyword evidence="1" id="KW-0472">Membrane</keyword>
<reference evidence="2 3" key="1">
    <citation type="submission" date="2019-07" db="EMBL/GenBank/DDBJ databases">
        <title>Whole genome shotgun sequence of Enterococcus villorum NBRC 100699.</title>
        <authorList>
            <person name="Hosoyama A."/>
            <person name="Uohara A."/>
            <person name="Ohji S."/>
            <person name="Ichikawa N."/>
        </authorList>
    </citation>
    <scope>NUCLEOTIDE SEQUENCE [LARGE SCALE GENOMIC DNA]</scope>
    <source>
        <strain evidence="2 3">NBRC 100699</strain>
    </source>
</reference>
<evidence type="ECO:0000313" key="3">
    <source>
        <dbReference type="Proteomes" id="UP000321830"/>
    </source>
</evidence>
<proteinExistence type="predicted"/>
<keyword evidence="1" id="KW-0812">Transmembrane</keyword>
<dbReference type="RefSeq" id="WP_010751202.1">
    <property type="nucleotide sequence ID" value="NZ_BJWF01000015.1"/>
</dbReference>
<accession>A0A511J2B5</accession>
<feature type="transmembrane region" description="Helical" evidence="1">
    <location>
        <begin position="7"/>
        <end position="22"/>
    </location>
</feature>
<sequence>MRKYDGEFSVLGMLVGIIVGLLNKNLLFGIFIGAICGIAMDWGANLWEIYRRK</sequence>
<organism evidence="2 3">
    <name type="scientific">Enterococcus villorum</name>
    <dbReference type="NCBI Taxonomy" id="112904"/>
    <lineage>
        <taxon>Bacteria</taxon>
        <taxon>Bacillati</taxon>
        <taxon>Bacillota</taxon>
        <taxon>Bacilli</taxon>
        <taxon>Lactobacillales</taxon>
        <taxon>Enterococcaceae</taxon>
        <taxon>Enterococcus</taxon>
    </lineage>
</organism>
<dbReference type="AlphaFoldDB" id="A0A511J2B5"/>
<dbReference type="EMBL" id="BJWF01000015">
    <property type="protein sequence ID" value="GEL92094.1"/>
    <property type="molecule type" value="Genomic_DNA"/>
</dbReference>
<dbReference type="Proteomes" id="UP000321830">
    <property type="component" value="Unassembled WGS sequence"/>
</dbReference>
<keyword evidence="1" id="KW-1133">Transmembrane helix</keyword>
<name>A0A511J2B5_9ENTE</name>
<protein>
    <submittedName>
        <fullName evidence="2">Uncharacterized protein</fullName>
    </submittedName>
</protein>
<comment type="caution">
    <text evidence="2">The sequence shown here is derived from an EMBL/GenBank/DDBJ whole genome shotgun (WGS) entry which is preliminary data.</text>
</comment>
<evidence type="ECO:0000313" key="2">
    <source>
        <dbReference type="EMBL" id="GEL92094.1"/>
    </source>
</evidence>